<dbReference type="Proteomes" id="UP001058602">
    <property type="component" value="Chromosome 1"/>
</dbReference>
<name>A0ABY5LCB9_9VIBR</name>
<evidence type="ECO:0000256" key="1">
    <source>
        <dbReference type="SAM" id="SignalP"/>
    </source>
</evidence>
<dbReference type="RefSeq" id="WP_257083486.1">
    <property type="nucleotide sequence ID" value="NZ_CP102096.1"/>
</dbReference>
<sequence>MKKSLQTFSLALCALFSSASIAHDYHKGNIQIDHPWSREAPPTATVIAGFFQLKNNSDVDDFLIDATTPVAKRVEIHTHEMADGMMKMKQIDSVKITAKQTEMFKPGGYHLMIFNPEKAYKEGDRFPMTLTFKHAGKVEVEMAVEKKGHVHAHAHTH</sequence>
<feature type="chain" id="PRO_5045071393" evidence="1">
    <location>
        <begin position="23"/>
        <end position="157"/>
    </location>
</feature>
<evidence type="ECO:0000313" key="3">
    <source>
        <dbReference type="Proteomes" id="UP001058602"/>
    </source>
</evidence>
<gene>
    <name evidence="2" type="ORF">NP165_08185</name>
</gene>
<dbReference type="PANTHER" id="PTHR36302:SF1">
    <property type="entry name" value="COPPER CHAPERONE PCU(A)C"/>
    <property type="match status" value="1"/>
</dbReference>
<reference evidence="2" key="1">
    <citation type="submission" date="2022-07" db="EMBL/GenBank/DDBJ databases">
        <title>Complete genome of Vibrio japonicus strain JCM 31412T and phylogenomic assessment of the Nereis clade of the genus Vibrio.</title>
        <authorList>
            <person name="Shlafstein M.D."/>
            <person name="Emsley S.A."/>
            <person name="Ushijima B."/>
            <person name="Videau P."/>
            <person name="Saw J.H."/>
        </authorList>
    </citation>
    <scope>NUCLEOTIDE SEQUENCE</scope>
    <source>
        <strain evidence="2">JCM 31412</strain>
    </source>
</reference>
<dbReference type="SUPFAM" id="SSF110087">
    <property type="entry name" value="DR1885-like metal-binding protein"/>
    <property type="match status" value="1"/>
</dbReference>
<evidence type="ECO:0000313" key="2">
    <source>
        <dbReference type="EMBL" id="UUM29694.1"/>
    </source>
</evidence>
<dbReference type="InterPro" id="IPR007410">
    <property type="entry name" value="LpqE-like"/>
</dbReference>
<dbReference type="InterPro" id="IPR058248">
    <property type="entry name" value="Lxx211020-like"/>
</dbReference>
<dbReference type="Pfam" id="PF04314">
    <property type="entry name" value="PCuAC"/>
    <property type="match status" value="1"/>
</dbReference>
<dbReference type="Gene3D" id="2.60.40.1890">
    <property type="entry name" value="PCu(A)C copper chaperone"/>
    <property type="match status" value="1"/>
</dbReference>
<proteinExistence type="predicted"/>
<organism evidence="2 3">
    <name type="scientific">Vibrio japonicus</name>
    <dbReference type="NCBI Taxonomy" id="1824638"/>
    <lineage>
        <taxon>Bacteria</taxon>
        <taxon>Pseudomonadati</taxon>
        <taxon>Pseudomonadota</taxon>
        <taxon>Gammaproteobacteria</taxon>
        <taxon>Vibrionales</taxon>
        <taxon>Vibrionaceae</taxon>
        <taxon>Vibrio</taxon>
    </lineage>
</organism>
<feature type="signal peptide" evidence="1">
    <location>
        <begin position="1"/>
        <end position="22"/>
    </location>
</feature>
<keyword evidence="1" id="KW-0732">Signal</keyword>
<keyword evidence="3" id="KW-1185">Reference proteome</keyword>
<protein>
    <submittedName>
        <fullName evidence="2">Copper chaperone PCu(A)C</fullName>
    </submittedName>
</protein>
<dbReference type="EMBL" id="CP102096">
    <property type="protein sequence ID" value="UUM29694.1"/>
    <property type="molecule type" value="Genomic_DNA"/>
</dbReference>
<dbReference type="PANTHER" id="PTHR36302">
    <property type="entry name" value="BLR7088 PROTEIN"/>
    <property type="match status" value="1"/>
</dbReference>
<accession>A0ABY5LCB9</accession>
<dbReference type="InterPro" id="IPR036182">
    <property type="entry name" value="PCuAC_sf"/>
</dbReference>